<accession>A0ABT0ZKE2</accession>
<dbReference type="RefSeq" id="WP_252427706.1">
    <property type="nucleotide sequence ID" value="NZ_JAMWMR010000029.1"/>
</dbReference>
<dbReference type="Proteomes" id="UP001523219">
    <property type="component" value="Unassembled WGS sequence"/>
</dbReference>
<organism evidence="1 2">
    <name type="scientific">Streptomyces macrolidinus</name>
    <dbReference type="NCBI Taxonomy" id="2952607"/>
    <lineage>
        <taxon>Bacteria</taxon>
        <taxon>Bacillati</taxon>
        <taxon>Actinomycetota</taxon>
        <taxon>Actinomycetes</taxon>
        <taxon>Kitasatosporales</taxon>
        <taxon>Streptomycetaceae</taxon>
        <taxon>Streptomyces</taxon>
    </lineage>
</organism>
<gene>
    <name evidence="1" type="ORF">NGF19_25355</name>
</gene>
<proteinExistence type="predicted"/>
<reference evidence="1 2" key="1">
    <citation type="submission" date="2022-05" db="EMBL/GenBank/DDBJ databases">
        <title>Streptomyces sp. nov. RY43-2 isolated from soil of a peat swamp forest.</title>
        <authorList>
            <person name="Kanchanasin P."/>
            <person name="Tanasupawat S."/>
            <person name="Phongsopitanun W."/>
        </authorList>
    </citation>
    <scope>NUCLEOTIDE SEQUENCE [LARGE SCALE GENOMIC DNA]</scope>
    <source>
        <strain evidence="1 2">RY43-2</strain>
    </source>
</reference>
<evidence type="ECO:0000313" key="2">
    <source>
        <dbReference type="Proteomes" id="UP001523219"/>
    </source>
</evidence>
<sequence length="257" mass="29622">MSLPSRQRYRLLGDRMHAFRLWAYEDLFAEVFAEAIDLLHERQEQHFDPQRLDVQRFVDHTYINLITRPGDLVSLCRRIPEHLRLHVVETYVRHPLARYEVLAAMGGSDEVYRELPSGGWTEIPMYMYGSARLDQEQGRRFDLHDLLPCGAVHDASAAGSLLRAALDGDRLTDQARAAVLAGDGAKLPAPEFQHGQRVHVVVNDRNHTPHRGTVGEKVWHYRDQRWYFFLRDESGRKIRKRYSAADLEVCPVESAGI</sequence>
<name>A0ABT0ZKE2_9ACTN</name>
<protein>
    <submittedName>
        <fullName evidence="1">Uncharacterized protein</fullName>
    </submittedName>
</protein>
<evidence type="ECO:0000313" key="1">
    <source>
        <dbReference type="EMBL" id="MCN9244068.1"/>
    </source>
</evidence>
<keyword evidence="2" id="KW-1185">Reference proteome</keyword>
<comment type="caution">
    <text evidence="1">The sequence shown here is derived from an EMBL/GenBank/DDBJ whole genome shotgun (WGS) entry which is preliminary data.</text>
</comment>
<dbReference type="EMBL" id="JAMWMR010000029">
    <property type="protein sequence ID" value="MCN9244068.1"/>
    <property type="molecule type" value="Genomic_DNA"/>
</dbReference>